<keyword evidence="3" id="KW-0804">Transcription</keyword>
<sequence length="333" mass="37030">MPYFVRSASLINYVEVARSVGLEPNRLLRAEGISSYALLDPDSRIPVDAVGRLLEASAREAGIEDFGLRMAQTRQLSNLGPLAMAVREEPTLRRAMEAMARYMRLHNEALVTRVEEAEGLVMIREDLIDQAAVPLRQSTELVIGVLFRTLQLFLGAGWKPRSICFTHGPPASTATHRRLFGMPVLFHQEFDGIVCRAAELETPLPGYDAAIAQQVRQYMDAMLAQSSSSMADKVRELVLAMLPLGICSVERIAGQLDVDRRTVHHHLSACGESYSSILNAVRVDLVVRYIENRERPLSEVATLLGFASLSAFSRWFGGQFGCSVSKWRTRQGR</sequence>
<dbReference type="SUPFAM" id="SSF46689">
    <property type="entry name" value="Homeodomain-like"/>
    <property type="match status" value="1"/>
</dbReference>
<proteinExistence type="predicted"/>
<dbReference type="InterPro" id="IPR009057">
    <property type="entry name" value="Homeodomain-like_sf"/>
</dbReference>
<evidence type="ECO:0000256" key="3">
    <source>
        <dbReference type="ARBA" id="ARBA00023163"/>
    </source>
</evidence>
<dbReference type="InterPro" id="IPR032687">
    <property type="entry name" value="AraC-type_N"/>
</dbReference>
<accession>A0ABM6FCH0</accession>
<protein>
    <submittedName>
        <fullName evidence="5">AraC family transcriptional regulator</fullName>
    </submittedName>
</protein>
<keyword evidence="6" id="KW-1185">Reference proteome</keyword>
<reference evidence="5 6" key="1">
    <citation type="submission" date="2016-10" db="EMBL/GenBank/DDBJ databases">
        <title>Complete genome sequences of three Cupriavidus strains isolated from various Malaysian environments.</title>
        <authorList>
            <person name="Abdullah A.A.-A."/>
            <person name="Shafie N.A.H."/>
            <person name="Lau N.S."/>
        </authorList>
    </citation>
    <scope>NUCLEOTIDE SEQUENCE [LARGE SCALE GENOMIC DNA]</scope>
    <source>
        <strain evidence="5 6">USMAA1020</strain>
    </source>
</reference>
<dbReference type="PANTHER" id="PTHR47894">
    <property type="entry name" value="HTH-TYPE TRANSCRIPTIONAL REGULATOR GADX"/>
    <property type="match status" value="1"/>
</dbReference>
<dbReference type="PROSITE" id="PS01124">
    <property type="entry name" value="HTH_ARAC_FAMILY_2"/>
    <property type="match status" value="1"/>
</dbReference>
<dbReference type="Gene3D" id="1.10.10.60">
    <property type="entry name" value="Homeodomain-like"/>
    <property type="match status" value="1"/>
</dbReference>
<evidence type="ECO:0000313" key="6">
    <source>
        <dbReference type="Proteomes" id="UP000177515"/>
    </source>
</evidence>
<evidence type="ECO:0000256" key="1">
    <source>
        <dbReference type="ARBA" id="ARBA00023015"/>
    </source>
</evidence>
<dbReference type="PANTHER" id="PTHR47894:SF4">
    <property type="entry name" value="HTH-TYPE TRANSCRIPTIONAL REGULATOR GADX"/>
    <property type="match status" value="1"/>
</dbReference>
<evidence type="ECO:0000256" key="2">
    <source>
        <dbReference type="ARBA" id="ARBA00023125"/>
    </source>
</evidence>
<gene>
    <name evidence="5" type="ORF">BKK80_27170</name>
</gene>
<dbReference type="InterPro" id="IPR018060">
    <property type="entry name" value="HTH_AraC"/>
</dbReference>
<dbReference type="EMBL" id="CP017755">
    <property type="protein sequence ID" value="AOZ09443.1"/>
    <property type="molecule type" value="Genomic_DNA"/>
</dbReference>
<dbReference type="Pfam" id="PF12625">
    <property type="entry name" value="Arabinose_bd"/>
    <property type="match status" value="1"/>
</dbReference>
<organism evidence="5 6">
    <name type="scientific">Cupriavidus malaysiensis</name>
    <dbReference type="NCBI Taxonomy" id="367825"/>
    <lineage>
        <taxon>Bacteria</taxon>
        <taxon>Pseudomonadati</taxon>
        <taxon>Pseudomonadota</taxon>
        <taxon>Betaproteobacteria</taxon>
        <taxon>Burkholderiales</taxon>
        <taxon>Burkholderiaceae</taxon>
        <taxon>Cupriavidus</taxon>
    </lineage>
</organism>
<keyword evidence="1" id="KW-0805">Transcription regulation</keyword>
<name>A0ABM6FCH0_9BURK</name>
<feature type="domain" description="HTH araC/xylS-type" evidence="4">
    <location>
        <begin position="232"/>
        <end position="330"/>
    </location>
</feature>
<dbReference type="Pfam" id="PF12833">
    <property type="entry name" value="HTH_18"/>
    <property type="match status" value="1"/>
</dbReference>
<keyword evidence="2" id="KW-0238">DNA-binding</keyword>
<dbReference type="SMART" id="SM00342">
    <property type="entry name" value="HTH_ARAC"/>
    <property type="match status" value="1"/>
</dbReference>
<evidence type="ECO:0000313" key="5">
    <source>
        <dbReference type="EMBL" id="AOZ09443.1"/>
    </source>
</evidence>
<dbReference type="RefSeq" id="WP_071072047.1">
    <property type="nucleotide sequence ID" value="NZ_CP017755.1"/>
</dbReference>
<evidence type="ECO:0000259" key="4">
    <source>
        <dbReference type="PROSITE" id="PS01124"/>
    </source>
</evidence>
<dbReference type="Proteomes" id="UP000177515">
    <property type="component" value="Chromosome 2"/>
</dbReference>